<dbReference type="PRINTS" id="PR00455">
    <property type="entry name" value="HTHTETR"/>
</dbReference>
<dbReference type="SUPFAM" id="SSF46689">
    <property type="entry name" value="Homeodomain-like"/>
    <property type="match status" value="1"/>
</dbReference>
<dbReference type="RefSeq" id="WP_162147322.1">
    <property type="nucleotide sequence ID" value="NZ_AUBJ02000001.1"/>
</dbReference>
<gene>
    <name evidence="6" type="ORF">G443_003527</name>
</gene>
<dbReference type="InterPro" id="IPR036271">
    <property type="entry name" value="Tet_transcr_reg_TetR-rel_C_sf"/>
</dbReference>
<dbReference type="Gene3D" id="1.10.357.10">
    <property type="entry name" value="Tetracycline Repressor, domain 2"/>
    <property type="match status" value="1"/>
</dbReference>
<evidence type="ECO:0000256" key="4">
    <source>
        <dbReference type="PROSITE-ProRule" id="PRU00335"/>
    </source>
</evidence>
<evidence type="ECO:0000256" key="1">
    <source>
        <dbReference type="ARBA" id="ARBA00023015"/>
    </source>
</evidence>
<dbReference type="InterPro" id="IPR001647">
    <property type="entry name" value="HTH_TetR"/>
</dbReference>
<dbReference type="SUPFAM" id="SSF48498">
    <property type="entry name" value="Tetracyclin repressor-like, C-terminal domain"/>
    <property type="match status" value="1"/>
</dbReference>
<dbReference type="PANTHER" id="PTHR30055">
    <property type="entry name" value="HTH-TYPE TRANSCRIPTIONAL REGULATOR RUTR"/>
    <property type="match status" value="1"/>
</dbReference>
<sequence length="211" mass="22985">MPQQHRARVTREAIVLAAAREFARLGFGATSLNIILERSRVTKGAFYFHFPSKEALAQHLIDHSRRGWMEIERHRLRAASDPLRTVVLMVDDYARLLTEDELAWAGIRLLGEDGGPGELFGAWYVSWEGLLRRLLTDAGRRGLLRPGVDPGDVAGVIAAGVVGARAVSHGTAGSGDLADRVSRLWRVVLPGVATAGWWSEFQGSDPALVGA</sequence>
<dbReference type="PROSITE" id="PS01081">
    <property type="entry name" value="HTH_TETR_1"/>
    <property type="match status" value="1"/>
</dbReference>
<evidence type="ECO:0000256" key="3">
    <source>
        <dbReference type="ARBA" id="ARBA00023163"/>
    </source>
</evidence>
<comment type="caution">
    <text evidence="6">The sequence shown here is derived from an EMBL/GenBank/DDBJ whole genome shotgun (WGS) entry which is preliminary data.</text>
</comment>
<dbReference type="PROSITE" id="PS50977">
    <property type="entry name" value="HTH_TETR_2"/>
    <property type="match status" value="1"/>
</dbReference>
<reference evidence="6 7" key="2">
    <citation type="submission" date="2022-06" db="EMBL/GenBank/DDBJ databases">
        <title>Genomic Encyclopedia of Type Strains, Phase I: the one thousand microbial genomes (KMG-I) project.</title>
        <authorList>
            <person name="Kyrpides N."/>
        </authorList>
    </citation>
    <scope>NUCLEOTIDE SEQUENCE [LARGE SCALE GENOMIC DNA]</scope>
    <source>
        <strain evidence="6 7">DSM 43889</strain>
    </source>
</reference>
<keyword evidence="1" id="KW-0805">Transcription regulation</keyword>
<dbReference type="Proteomes" id="UP000791080">
    <property type="component" value="Unassembled WGS sequence"/>
</dbReference>
<dbReference type="PANTHER" id="PTHR30055:SF234">
    <property type="entry name" value="HTH-TYPE TRANSCRIPTIONAL REGULATOR BETI"/>
    <property type="match status" value="1"/>
</dbReference>
<dbReference type="EMBL" id="AUBJ02000001">
    <property type="protein sequence ID" value="MCP2333257.1"/>
    <property type="molecule type" value="Genomic_DNA"/>
</dbReference>
<feature type="domain" description="HTH tetR-type" evidence="5">
    <location>
        <begin position="8"/>
        <end position="68"/>
    </location>
</feature>
<proteinExistence type="predicted"/>
<organism evidence="6 7">
    <name type="scientific">Actinoalloteichus caeruleus DSM 43889</name>
    <dbReference type="NCBI Taxonomy" id="1120930"/>
    <lineage>
        <taxon>Bacteria</taxon>
        <taxon>Bacillati</taxon>
        <taxon>Actinomycetota</taxon>
        <taxon>Actinomycetes</taxon>
        <taxon>Pseudonocardiales</taxon>
        <taxon>Pseudonocardiaceae</taxon>
        <taxon>Actinoalloteichus</taxon>
        <taxon>Actinoalloteichus cyanogriseus</taxon>
    </lineage>
</organism>
<accession>A0ABT1JLP8</accession>
<dbReference type="InterPro" id="IPR009057">
    <property type="entry name" value="Homeodomain-like_sf"/>
</dbReference>
<protein>
    <submittedName>
        <fullName evidence="6">Transcriptional regulator, TetR family</fullName>
    </submittedName>
</protein>
<dbReference type="InterPro" id="IPR050109">
    <property type="entry name" value="HTH-type_TetR-like_transc_reg"/>
</dbReference>
<evidence type="ECO:0000259" key="5">
    <source>
        <dbReference type="PROSITE" id="PS50977"/>
    </source>
</evidence>
<dbReference type="InterPro" id="IPR023772">
    <property type="entry name" value="DNA-bd_HTH_TetR-type_CS"/>
</dbReference>
<keyword evidence="3" id="KW-0804">Transcription</keyword>
<keyword evidence="2 4" id="KW-0238">DNA-binding</keyword>
<feature type="DNA-binding region" description="H-T-H motif" evidence="4">
    <location>
        <begin position="31"/>
        <end position="50"/>
    </location>
</feature>
<evidence type="ECO:0000313" key="6">
    <source>
        <dbReference type="EMBL" id="MCP2333257.1"/>
    </source>
</evidence>
<name>A0ABT1JLP8_ACTCY</name>
<dbReference type="Pfam" id="PF00440">
    <property type="entry name" value="TetR_N"/>
    <property type="match status" value="1"/>
</dbReference>
<evidence type="ECO:0000256" key="2">
    <source>
        <dbReference type="ARBA" id="ARBA00023125"/>
    </source>
</evidence>
<reference evidence="6 7" key="1">
    <citation type="submission" date="2013-07" db="EMBL/GenBank/DDBJ databases">
        <authorList>
            <consortium name="DOE Joint Genome Institute"/>
            <person name="Reeve W."/>
            <person name="Huntemann M."/>
            <person name="Han J."/>
            <person name="Chen A."/>
            <person name="Kyrpides N."/>
            <person name="Mavromatis K."/>
            <person name="Markowitz V."/>
            <person name="Palaniappan K."/>
            <person name="Ivanova N."/>
            <person name="Schaumberg A."/>
            <person name="Pati A."/>
            <person name="Liolios K."/>
            <person name="Nordberg H.P."/>
            <person name="Cantor M.N."/>
            <person name="Hua S.X."/>
            <person name="Woyke T."/>
        </authorList>
    </citation>
    <scope>NUCLEOTIDE SEQUENCE [LARGE SCALE GENOMIC DNA]</scope>
    <source>
        <strain evidence="6 7">DSM 43889</strain>
    </source>
</reference>
<evidence type="ECO:0000313" key="7">
    <source>
        <dbReference type="Proteomes" id="UP000791080"/>
    </source>
</evidence>
<dbReference type="NCBIfam" id="NF041196">
    <property type="entry name" value="ScbR_bind_reg"/>
    <property type="match status" value="1"/>
</dbReference>
<keyword evidence="7" id="KW-1185">Reference proteome</keyword>
<dbReference type="InterPro" id="IPR047923">
    <property type="entry name" value="ArpA-like"/>
</dbReference>